<sequence length="16" mass="1790">MKLNQLSTATGRLMLI</sequence>
<proteinExistence type="predicted"/>
<reference evidence="1" key="2">
    <citation type="journal article" date="2015" name="Data Brief">
        <title>Shoot transcriptome of the giant reed, Arundo donax.</title>
        <authorList>
            <person name="Barrero R.A."/>
            <person name="Guerrero F.D."/>
            <person name="Moolhuijzen P."/>
            <person name="Goolsby J.A."/>
            <person name="Tidwell J."/>
            <person name="Bellgard S.E."/>
            <person name="Bellgard M.I."/>
        </authorList>
    </citation>
    <scope>NUCLEOTIDE SEQUENCE</scope>
    <source>
        <tissue evidence="1">Shoot tissue taken approximately 20 cm above the soil surface</tissue>
    </source>
</reference>
<name>A0A0A9EGT6_ARUDO</name>
<dbReference type="AlphaFoldDB" id="A0A0A9EGT6"/>
<organism evidence="1">
    <name type="scientific">Arundo donax</name>
    <name type="common">Giant reed</name>
    <name type="synonym">Donax arundinaceus</name>
    <dbReference type="NCBI Taxonomy" id="35708"/>
    <lineage>
        <taxon>Eukaryota</taxon>
        <taxon>Viridiplantae</taxon>
        <taxon>Streptophyta</taxon>
        <taxon>Embryophyta</taxon>
        <taxon>Tracheophyta</taxon>
        <taxon>Spermatophyta</taxon>
        <taxon>Magnoliopsida</taxon>
        <taxon>Liliopsida</taxon>
        <taxon>Poales</taxon>
        <taxon>Poaceae</taxon>
        <taxon>PACMAD clade</taxon>
        <taxon>Arundinoideae</taxon>
        <taxon>Arundineae</taxon>
        <taxon>Arundo</taxon>
    </lineage>
</organism>
<accession>A0A0A9EGT6</accession>
<reference evidence="1" key="1">
    <citation type="submission" date="2014-09" db="EMBL/GenBank/DDBJ databases">
        <authorList>
            <person name="Magalhaes I.L.F."/>
            <person name="Oliveira U."/>
            <person name="Santos F.R."/>
            <person name="Vidigal T.H.D.A."/>
            <person name="Brescovit A.D."/>
            <person name="Santos A.J."/>
        </authorList>
    </citation>
    <scope>NUCLEOTIDE SEQUENCE</scope>
    <source>
        <tissue evidence="1">Shoot tissue taken approximately 20 cm above the soil surface</tissue>
    </source>
</reference>
<dbReference type="EMBL" id="GBRH01200835">
    <property type="protein sequence ID" value="JAD97060.1"/>
    <property type="molecule type" value="Transcribed_RNA"/>
</dbReference>
<protein>
    <submittedName>
        <fullName evidence="1">Uncharacterized protein</fullName>
    </submittedName>
</protein>
<evidence type="ECO:0000313" key="1">
    <source>
        <dbReference type="EMBL" id="JAD97060.1"/>
    </source>
</evidence>